<evidence type="ECO:0000256" key="2">
    <source>
        <dbReference type="ARBA" id="ARBA00025704"/>
    </source>
</evidence>
<dbReference type="GO" id="GO:0005886">
    <property type="term" value="C:plasma membrane"/>
    <property type="evidence" value="ECO:0007669"/>
    <property type="project" value="TreeGrafter"/>
</dbReference>
<dbReference type="CDD" id="cd05399">
    <property type="entry name" value="NT_Rel-Spo_like"/>
    <property type="match status" value="1"/>
</dbReference>
<dbReference type="SUPFAM" id="SSF109604">
    <property type="entry name" value="HD-domain/PDEase-like"/>
    <property type="match status" value="1"/>
</dbReference>
<dbReference type="RefSeq" id="WP_235057390.1">
    <property type="nucleotide sequence ID" value="NZ_JAKFHA010000036.1"/>
</dbReference>
<dbReference type="InterPro" id="IPR004095">
    <property type="entry name" value="TGS"/>
</dbReference>
<dbReference type="PROSITE" id="PS51831">
    <property type="entry name" value="HD"/>
    <property type="match status" value="1"/>
</dbReference>
<evidence type="ECO:0000259" key="6">
    <source>
        <dbReference type="PROSITE" id="PS51880"/>
    </source>
</evidence>
<feature type="region of interest" description="Disordered" evidence="3">
    <location>
        <begin position="544"/>
        <end position="570"/>
    </location>
</feature>
<dbReference type="PANTHER" id="PTHR21262">
    <property type="entry name" value="GUANOSINE-3',5'-BIS DIPHOSPHATE 3'-PYROPHOSPHOHYDROLASE"/>
    <property type="match status" value="1"/>
</dbReference>
<evidence type="ECO:0000313" key="7">
    <source>
        <dbReference type="EMBL" id="MCF2532616.1"/>
    </source>
</evidence>
<dbReference type="GO" id="GO:0015969">
    <property type="term" value="P:guanosine tetraphosphate metabolic process"/>
    <property type="evidence" value="ECO:0007669"/>
    <property type="project" value="InterPro"/>
</dbReference>
<name>A0AA41Q7G0_9ACTN</name>
<dbReference type="PROSITE" id="PS51880">
    <property type="entry name" value="TGS"/>
    <property type="match status" value="1"/>
</dbReference>
<gene>
    <name evidence="7" type="ORF">LZ495_36145</name>
</gene>
<evidence type="ECO:0000259" key="5">
    <source>
        <dbReference type="PROSITE" id="PS51831"/>
    </source>
</evidence>
<dbReference type="CDD" id="cd00077">
    <property type="entry name" value="HDc"/>
    <property type="match status" value="1"/>
</dbReference>
<dbReference type="FunFam" id="1.10.3210.10:FF:000001">
    <property type="entry name" value="GTP pyrophosphokinase RelA"/>
    <property type="match status" value="1"/>
</dbReference>
<dbReference type="Pfam" id="PF02824">
    <property type="entry name" value="TGS"/>
    <property type="match status" value="1"/>
</dbReference>
<dbReference type="SMART" id="SM00954">
    <property type="entry name" value="RelA_SpoT"/>
    <property type="match status" value="1"/>
</dbReference>
<feature type="compositionally biased region" description="Basic and acidic residues" evidence="3">
    <location>
        <begin position="22"/>
        <end position="40"/>
    </location>
</feature>
<dbReference type="Pfam" id="PF13291">
    <property type="entry name" value="ACT_4"/>
    <property type="match status" value="1"/>
</dbReference>
<comment type="pathway">
    <text evidence="2">Purine metabolism.</text>
</comment>
<evidence type="ECO:0000256" key="1">
    <source>
        <dbReference type="ARBA" id="ARBA00007476"/>
    </source>
</evidence>
<dbReference type="PROSITE" id="PS51671">
    <property type="entry name" value="ACT"/>
    <property type="match status" value="1"/>
</dbReference>
<dbReference type="Pfam" id="PF04607">
    <property type="entry name" value="RelA_SpoT"/>
    <property type="match status" value="1"/>
</dbReference>
<organism evidence="7 8">
    <name type="scientific">Yinghuangia soli</name>
    <dbReference type="NCBI Taxonomy" id="2908204"/>
    <lineage>
        <taxon>Bacteria</taxon>
        <taxon>Bacillati</taxon>
        <taxon>Actinomycetota</taxon>
        <taxon>Actinomycetes</taxon>
        <taxon>Kitasatosporales</taxon>
        <taxon>Streptomycetaceae</taxon>
        <taxon>Yinghuangia</taxon>
    </lineage>
</organism>
<dbReference type="InterPro" id="IPR006674">
    <property type="entry name" value="HD_domain"/>
</dbReference>
<proteinExistence type="inferred from homology"/>
<dbReference type="InterPro" id="IPR002912">
    <property type="entry name" value="ACT_dom"/>
</dbReference>
<dbReference type="InterPro" id="IPR003607">
    <property type="entry name" value="HD/PDEase_dom"/>
</dbReference>
<dbReference type="InterPro" id="IPR012675">
    <property type="entry name" value="Beta-grasp_dom_sf"/>
</dbReference>
<dbReference type="Gene3D" id="1.10.3210.10">
    <property type="entry name" value="Hypothetical protein af1432"/>
    <property type="match status" value="1"/>
</dbReference>
<feature type="domain" description="HD" evidence="5">
    <location>
        <begin position="114"/>
        <end position="213"/>
    </location>
</feature>
<dbReference type="AlphaFoldDB" id="A0AA41Q7G0"/>
<evidence type="ECO:0000256" key="3">
    <source>
        <dbReference type="SAM" id="MobiDB-lite"/>
    </source>
</evidence>
<dbReference type="FunFam" id="3.10.20.30:FF:000002">
    <property type="entry name" value="GTP pyrophosphokinase (RelA/SpoT)"/>
    <property type="match status" value="1"/>
</dbReference>
<dbReference type="Gene3D" id="3.10.20.30">
    <property type="match status" value="1"/>
</dbReference>
<feature type="region of interest" description="Disordered" evidence="3">
    <location>
        <begin position="1"/>
        <end position="46"/>
    </location>
</feature>
<comment type="caution">
    <text evidence="7">The sequence shown here is derived from an EMBL/GenBank/DDBJ whole genome shotgun (WGS) entry which is preliminary data.</text>
</comment>
<dbReference type="SUPFAM" id="SSF81301">
    <property type="entry name" value="Nucleotidyltransferase"/>
    <property type="match status" value="1"/>
</dbReference>
<dbReference type="Pfam" id="PF13328">
    <property type="entry name" value="HD_4"/>
    <property type="match status" value="1"/>
</dbReference>
<comment type="similarity">
    <text evidence="1">Belongs to the RelA/SpoT family.</text>
</comment>
<keyword evidence="8" id="KW-1185">Reference proteome</keyword>
<feature type="compositionally biased region" description="Low complexity" evidence="3">
    <location>
        <begin position="550"/>
        <end position="570"/>
    </location>
</feature>
<dbReference type="PANTHER" id="PTHR21262:SF31">
    <property type="entry name" value="GTP PYROPHOSPHOKINASE"/>
    <property type="match status" value="1"/>
</dbReference>
<dbReference type="SMART" id="SM00471">
    <property type="entry name" value="HDc"/>
    <property type="match status" value="1"/>
</dbReference>
<evidence type="ECO:0000313" key="8">
    <source>
        <dbReference type="Proteomes" id="UP001165378"/>
    </source>
</evidence>
<dbReference type="SUPFAM" id="SSF55021">
    <property type="entry name" value="ACT-like"/>
    <property type="match status" value="1"/>
</dbReference>
<dbReference type="Gene3D" id="3.30.70.260">
    <property type="match status" value="1"/>
</dbReference>
<dbReference type="EMBL" id="JAKFHA010000036">
    <property type="protein sequence ID" value="MCF2532616.1"/>
    <property type="molecule type" value="Genomic_DNA"/>
</dbReference>
<feature type="domain" description="TGS" evidence="6">
    <location>
        <begin position="449"/>
        <end position="511"/>
    </location>
</feature>
<feature type="domain" description="ACT" evidence="4">
    <location>
        <begin position="683"/>
        <end position="757"/>
    </location>
</feature>
<reference evidence="7" key="1">
    <citation type="submission" date="2022-01" db="EMBL/GenBank/DDBJ databases">
        <title>Genome-Based Taxonomic Classification of the Phylum Actinobacteria.</title>
        <authorList>
            <person name="Gao Y."/>
        </authorList>
    </citation>
    <scope>NUCLEOTIDE SEQUENCE</scope>
    <source>
        <strain evidence="7">KLBMP 8922</strain>
    </source>
</reference>
<sequence>MTIGGIDPPVGAGARDVTPRPVDARTDKRGDTDRNAERSGRSARRPVQRLSLAAATFLIGGGRKRSPEALETLIPLVQVHRAHHPKADLALLQRAFQVAELSHRGQMRKSGEAYITHPLAVATILAELGADTTTLVAALLHDTVEDTDLTLGAVRESFGDDVAHLVDGVTKLEKVDFNNRQEAEAETMRKILVATGRDLRVTVIKLADRLHNMRTIRHMRRASQIRIAEVTRDVFIPLAERLGIHVLKTELEDIVFATLKADEHAGIVRVLAETAAERDQAAAELAGSVRRALREAGIDAQVTPRPRHHVSARRVQVRRGDAPLGPFDLSRLMVVVDADTDCYGALGVLHTCWTPLAGEFKDFIATPKFNLYQSLHTAISLRGGEVVEVLIRTRRMHRLAEFGVVAHTGDDGSEERGQLEWLHRLLTWQGGIPDATAFWSQLTADLSADRELLVFTPGGRPLTLPAGSTCVDAAYAIGEQTGHRCIGAQVNGRLVALSSVLADGETVSIITAPPTGAGPSREWLGFVRSPLARVAIASWLAEHPEAGESPAETAKTAGPAGAAGAAGTKSALRDPAADAAGFGPAAGDPAGISALRPGVGAPVEQDAGENLVSVPGSPGAPVRLARCCTPVPPDDLAGFVIRGGTVAVHQRDCANVQQMIRAGRDIVSAVWLPHQAERGYRVTVQLEALDRPRLLADVTAAIDAAGADITSASIAPPQQMRVRQTYTIRLADLASLPRLLKALRRVQGVYDVYRARPRIHPRVAESPGEL</sequence>
<dbReference type="SUPFAM" id="SSF81271">
    <property type="entry name" value="TGS-like"/>
    <property type="match status" value="1"/>
</dbReference>
<evidence type="ECO:0000259" key="4">
    <source>
        <dbReference type="PROSITE" id="PS51671"/>
    </source>
</evidence>
<protein>
    <submittedName>
        <fullName evidence="7">HD domain-containing protein</fullName>
    </submittedName>
</protein>
<dbReference type="InterPro" id="IPR043519">
    <property type="entry name" value="NT_sf"/>
</dbReference>
<accession>A0AA41Q7G0</accession>
<dbReference type="InterPro" id="IPR012676">
    <property type="entry name" value="TGS-like"/>
</dbReference>
<dbReference type="InterPro" id="IPR045865">
    <property type="entry name" value="ACT-like_dom_sf"/>
</dbReference>
<dbReference type="Gene3D" id="3.30.460.10">
    <property type="entry name" value="Beta Polymerase, domain 2"/>
    <property type="match status" value="1"/>
</dbReference>
<dbReference type="Proteomes" id="UP001165378">
    <property type="component" value="Unassembled WGS sequence"/>
</dbReference>
<dbReference type="InterPro" id="IPR007685">
    <property type="entry name" value="RelA_SpoT"/>
</dbReference>